<feature type="compositionally biased region" description="Basic residues" evidence="1">
    <location>
        <begin position="17"/>
        <end position="30"/>
    </location>
</feature>
<evidence type="ECO:0000313" key="2">
    <source>
        <dbReference type="EMBL" id="OSC97286.1"/>
    </source>
</evidence>
<organism evidence="2 3">
    <name type="scientific">Trametes coccinea (strain BRFM310)</name>
    <name type="common">Pycnoporus coccineus</name>
    <dbReference type="NCBI Taxonomy" id="1353009"/>
    <lineage>
        <taxon>Eukaryota</taxon>
        <taxon>Fungi</taxon>
        <taxon>Dikarya</taxon>
        <taxon>Basidiomycota</taxon>
        <taxon>Agaricomycotina</taxon>
        <taxon>Agaricomycetes</taxon>
        <taxon>Polyporales</taxon>
        <taxon>Polyporaceae</taxon>
        <taxon>Trametes</taxon>
    </lineage>
</organism>
<protein>
    <submittedName>
        <fullName evidence="2">Uncharacterized protein</fullName>
    </submittedName>
</protein>
<dbReference type="Proteomes" id="UP000193067">
    <property type="component" value="Unassembled WGS sequence"/>
</dbReference>
<gene>
    <name evidence="2" type="ORF">PYCCODRAFT_1440377</name>
</gene>
<reference evidence="2 3" key="1">
    <citation type="journal article" date="2015" name="Biotechnol. Biofuels">
        <title>Enhanced degradation of softwood versus hardwood by the white-rot fungus Pycnoporus coccineus.</title>
        <authorList>
            <person name="Couturier M."/>
            <person name="Navarro D."/>
            <person name="Chevret D."/>
            <person name="Henrissat B."/>
            <person name="Piumi F."/>
            <person name="Ruiz-Duenas F.J."/>
            <person name="Martinez A.T."/>
            <person name="Grigoriev I.V."/>
            <person name="Riley R."/>
            <person name="Lipzen A."/>
            <person name="Berrin J.G."/>
            <person name="Master E.R."/>
            <person name="Rosso M.N."/>
        </authorList>
    </citation>
    <scope>NUCLEOTIDE SEQUENCE [LARGE SCALE GENOMIC DNA]</scope>
    <source>
        <strain evidence="2 3">BRFM310</strain>
    </source>
</reference>
<feature type="compositionally biased region" description="Basic and acidic residues" evidence="1">
    <location>
        <begin position="31"/>
        <end position="45"/>
    </location>
</feature>
<dbReference type="AlphaFoldDB" id="A0A1Y2I820"/>
<sequence length="265" mass="28204">MVASNTAQQNQVLSVPAKKKRTTKAKQPKQHKAEDEVAVKLEPDTAKITTTSRTQANSKAPKKKQSTKVLKAGAAASQTQGAGTMAAGEQQAPNMVQSSTTALTTRPSVDSDNGSDIIVPLPSTRLRFRLSISRSSFRALPEHLQALGSVVWDAEGFQRMELSALPWIAGVAQQIKGPCDLVPNTEHESVFGELDLHGVPIFAGHNNPGAEPELPCGPSASEVTEDVCVCLHTDRPLPTTFLRALGRTVSIRRDGESAVGQDGLV</sequence>
<feature type="region of interest" description="Disordered" evidence="1">
    <location>
        <begin position="1"/>
        <end position="92"/>
    </location>
</feature>
<feature type="compositionally biased region" description="Polar residues" evidence="1">
    <location>
        <begin position="47"/>
        <end position="58"/>
    </location>
</feature>
<keyword evidence="3" id="KW-1185">Reference proteome</keyword>
<feature type="compositionally biased region" description="Low complexity" evidence="1">
    <location>
        <begin position="72"/>
        <end position="92"/>
    </location>
</feature>
<evidence type="ECO:0000256" key="1">
    <source>
        <dbReference type="SAM" id="MobiDB-lite"/>
    </source>
</evidence>
<proteinExistence type="predicted"/>
<feature type="compositionally biased region" description="Polar residues" evidence="1">
    <location>
        <begin position="1"/>
        <end position="13"/>
    </location>
</feature>
<feature type="non-terminal residue" evidence="2">
    <location>
        <position position="265"/>
    </location>
</feature>
<accession>A0A1Y2I820</accession>
<dbReference type="EMBL" id="KZ084154">
    <property type="protein sequence ID" value="OSC97286.1"/>
    <property type="molecule type" value="Genomic_DNA"/>
</dbReference>
<dbReference type="OrthoDB" id="2757870at2759"/>
<name>A0A1Y2I820_TRAC3</name>
<evidence type="ECO:0000313" key="3">
    <source>
        <dbReference type="Proteomes" id="UP000193067"/>
    </source>
</evidence>